<evidence type="ECO:0000256" key="14">
    <source>
        <dbReference type="ARBA" id="ARBA00023098"/>
    </source>
</evidence>
<keyword evidence="9" id="KW-0444">Lipid biosynthesis</keyword>
<evidence type="ECO:0000256" key="18">
    <source>
        <dbReference type="RuleBase" id="RU003938"/>
    </source>
</evidence>
<feature type="transmembrane region" description="Helical" evidence="19">
    <location>
        <begin position="177"/>
        <end position="196"/>
    </location>
</feature>
<evidence type="ECO:0000313" key="20">
    <source>
        <dbReference type="EMBL" id="MBP3952005.1"/>
    </source>
</evidence>
<evidence type="ECO:0000256" key="2">
    <source>
        <dbReference type="ARBA" id="ARBA00004651"/>
    </source>
</evidence>
<dbReference type="GO" id="GO:0005886">
    <property type="term" value="C:plasma membrane"/>
    <property type="evidence" value="ECO:0007669"/>
    <property type="project" value="UniProtKB-SubCell"/>
</dbReference>
<evidence type="ECO:0000256" key="11">
    <source>
        <dbReference type="ARBA" id="ARBA00022692"/>
    </source>
</evidence>
<comment type="caution">
    <text evidence="20">The sequence shown here is derived from an EMBL/GenBank/DDBJ whole genome shotgun (WGS) entry which is preliminary data.</text>
</comment>
<dbReference type="PROSITE" id="PS01315">
    <property type="entry name" value="CDS"/>
    <property type="match status" value="1"/>
</dbReference>
<evidence type="ECO:0000256" key="9">
    <source>
        <dbReference type="ARBA" id="ARBA00022516"/>
    </source>
</evidence>
<comment type="pathway">
    <text evidence="3 18">Phospholipid metabolism; CDP-diacylglycerol biosynthesis; CDP-diacylglycerol from sn-glycerol 3-phosphate: step 3/3.</text>
</comment>
<keyword evidence="10 18" id="KW-0808">Transferase</keyword>
<reference evidence="20" key="1">
    <citation type="submission" date="2021-03" db="EMBL/GenBank/DDBJ databases">
        <title>Bacillus suaedae sp. nov., isolated from Suaeda aralocaspica.</title>
        <authorList>
            <person name="Lei R.F.R."/>
        </authorList>
    </citation>
    <scope>NUCLEOTIDE SEQUENCE</scope>
    <source>
        <strain evidence="20">YZJH907-2</strain>
    </source>
</reference>
<accession>A0A940WZU6</accession>
<keyword evidence="11 18" id="KW-0812">Transmembrane</keyword>
<keyword evidence="17" id="KW-1208">Phospholipid metabolism</keyword>
<dbReference type="EMBL" id="JAGKSQ010000005">
    <property type="protein sequence ID" value="MBP3952005.1"/>
    <property type="molecule type" value="Genomic_DNA"/>
</dbReference>
<dbReference type="PANTHER" id="PTHR46382">
    <property type="entry name" value="PHOSPHATIDATE CYTIDYLYLTRANSFERASE"/>
    <property type="match status" value="1"/>
</dbReference>
<keyword evidence="14" id="KW-0443">Lipid metabolism</keyword>
<evidence type="ECO:0000256" key="6">
    <source>
        <dbReference type="ARBA" id="ARBA00012487"/>
    </source>
</evidence>
<dbReference type="EC" id="2.7.7.41" evidence="6 18"/>
<name>A0A940WZU6_9BACI</name>
<feature type="transmembrane region" description="Helical" evidence="19">
    <location>
        <begin position="50"/>
        <end position="70"/>
    </location>
</feature>
<dbReference type="Proteomes" id="UP000678228">
    <property type="component" value="Unassembled WGS sequence"/>
</dbReference>
<comment type="pathway">
    <text evidence="4">Lipid metabolism.</text>
</comment>
<evidence type="ECO:0000256" key="8">
    <source>
        <dbReference type="ARBA" id="ARBA00022475"/>
    </source>
</evidence>
<evidence type="ECO:0000256" key="7">
    <source>
        <dbReference type="ARBA" id="ARBA00019373"/>
    </source>
</evidence>
<comment type="similarity">
    <text evidence="5 18">Belongs to the CDS family.</text>
</comment>
<dbReference type="GO" id="GO:0016024">
    <property type="term" value="P:CDP-diacylglycerol biosynthetic process"/>
    <property type="evidence" value="ECO:0007669"/>
    <property type="project" value="TreeGrafter"/>
</dbReference>
<keyword evidence="16" id="KW-0594">Phospholipid biosynthesis</keyword>
<keyword evidence="15 19" id="KW-0472">Membrane</keyword>
<dbReference type="GO" id="GO:0004605">
    <property type="term" value="F:phosphatidate cytidylyltransferase activity"/>
    <property type="evidence" value="ECO:0007669"/>
    <property type="project" value="UniProtKB-EC"/>
</dbReference>
<evidence type="ECO:0000256" key="10">
    <source>
        <dbReference type="ARBA" id="ARBA00022679"/>
    </source>
</evidence>
<gene>
    <name evidence="20" type="ORF">J7W16_12770</name>
</gene>
<proteinExistence type="inferred from homology"/>
<evidence type="ECO:0000256" key="1">
    <source>
        <dbReference type="ARBA" id="ARBA00001698"/>
    </source>
</evidence>
<evidence type="ECO:0000256" key="16">
    <source>
        <dbReference type="ARBA" id="ARBA00023209"/>
    </source>
</evidence>
<keyword evidence="8" id="KW-1003">Cell membrane</keyword>
<dbReference type="AlphaFoldDB" id="A0A940WZU6"/>
<feature type="transmembrane region" description="Helical" evidence="19">
    <location>
        <begin position="202"/>
        <end position="222"/>
    </location>
</feature>
<evidence type="ECO:0000256" key="4">
    <source>
        <dbReference type="ARBA" id="ARBA00005189"/>
    </source>
</evidence>
<feature type="transmembrane region" description="Helical" evidence="19">
    <location>
        <begin position="12"/>
        <end position="38"/>
    </location>
</feature>
<evidence type="ECO:0000256" key="5">
    <source>
        <dbReference type="ARBA" id="ARBA00010185"/>
    </source>
</evidence>
<keyword evidence="12 18" id="KW-0548">Nucleotidyltransferase</keyword>
<dbReference type="Pfam" id="PF01148">
    <property type="entry name" value="CTP_transf_1"/>
    <property type="match status" value="1"/>
</dbReference>
<evidence type="ECO:0000256" key="17">
    <source>
        <dbReference type="ARBA" id="ARBA00023264"/>
    </source>
</evidence>
<organism evidence="20 21">
    <name type="scientific">Halalkalibacter suaedae</name>
    <dbReference type="NCBI Taxonomy" id="2822140"/>
    <lineage>
        <taxon>Bacteria</taxon>
        <taxon>Bacillati</taxon>
        <taxon>Bacillota</taxon>
        <taxon>Bacilli</taxon>
        <taxon>Bacillales</taxon>
        <taxon>Bacillaceae</taxon>
        <taxon>Halalkalibacter</taxon>
    </lineage>
</organism>
<dbReference type="RefSeq" id="WP_210597708.1">
    <property type="nucleotide sequence ID" value="NZ_JAGKSQ010000005.1"/>
</dbReference>
<evidence type="ECO:0000256" key="3">
    <source>
        <dbReference type="ARBA" id="ARBA00005119"/>
    </source>
</evidence>
<keyword evidence="21" id="KW-1185">Reference proteome</keyword>
<protein>
    <recommendedName>
        <fullName evidence="7 18">Phosphatidate cytidylyltransferase</fullName>
        <ecNumber evidence="6 18">2.7.7.41</ecNumber>
    </recommendedName>
</protein>
<sequence>MKQRIITGILGGALFISLVIVGGWLFTLFITIVASVAMIELLRMKKIAPISLMGIVSLVSMWLLLVPASWFDQLLPSHFTKVEIFIFMILVLLMFTVVTKNTFTFDEVGFVILSSVYVGFGFHYLIMTREIAEQGIFLVFFVLFIIWTTDSGAYFVGRKWGKNKLWPDISPKKTIEGSVGGIVAALIVGTIFQIVFPIFPSFFIAVFVILIASIFGQLGDLVESALKRHYAVKDSGTMLPGHGGILDRFDSLIYVMPILHLLQLI</sequence>
<evidence type="ECO:0000256" key="13">
    <source>
        <dbReference type="ARBA" id="ARBA00022989"/>
    </source>
</evidence>
<evidence type="ECO:0000313" key="21">
    <source>
        <dbReference type="Proteomes" id="UP000678228"/>
    </source>
</evidence>
<evidence type="ECO:0000256" key="12">
    <source>
        <dbReference type="ARBA" id="ARBA00022695"/>
    </source>
</evidence>
<dbReference type="PANTHER" id="PTHR46382:SF1">
    <property type="entry name" value="PHOSPHATIDATE CYTIDYLYLTRANSFERASE"/>
    <property type="match status" value="1"/>
</dbReference>
<feature type="transmembrane region" description="Helical" evidence="19">
    <location>
        <begin position="110"/>
        <end position="129"/>
    </location>
</feature>
<comment type="subcellular location">
    <subcellularLocation>
        <location evidence="2">Cell membrane</location>
        <topology evidence="2">Multi-pass membrane protein</topology>
    </subcellularLocation>
</comment>
<feature type="transmembrane region" description="Helical" evidence="19">
    <location>
        <begin position="82"/>
        <end position="98"/>
    </location>
</feature>
<evidence type="ECO:0000256" key="19">
    <source>
        <dbReference type="SAM" id="Phobius"/>
    </source>
</evidence>
<evidence type="ECO:0000256" key="15">
    <source>
        <dbReference type="ARBA" id="ARBA00023136"/>
    </source>
</evidence>
<keyword evidence="13 19" id="KW-1133">Transmembrane helix</keyword>
<feature type="transmembrane region" description="Helical" evidence="19">
    <location>
        <begin position="135"/>
        <end position="156"/>
    </location>
</feature>
<comment type="catalytic activity">
    <reaction evidence="1 18">
        <text>a 1,2-diacyl-sn-glycero-3-phosphate + CTP + H(+) = a CDP-1,2-diacyl-sn-glycerol + diphosphate</text>
        <dbReference type="Rhea" id="RHEA:16229"/>
        <dbReference type="ChEBI" id="CHEBI:15378"/>
        <dbReference type="ChEBI" id="CHEBI:33019"/>
        <dbReference type="ChEBI" id="CHEBI:37563"/>
        <dbReference type="ChEBI" id="CHEBI:58332"/>
        <dbReference type="ChEBI" id="CHEBI:58608"/>
        <dbReference type="EC" id="2.7.7.41"/>
    </reaction>
</comment>
<dbReference type="InterPro" id="IPR000374">
    <property type="entry name" value="PC_trans"/>
</dbReference>